<evidence type="ECO:0000256" key="5">
    <source>
        <dbReference type="ARBA" id="ARBA00023136"/>
    </source>
</evidence>
<dbReference type="Gene3D" id="3.30.450.20">
    <property type="entry name" value="PAS domain"/>
    <property type="match status" value="1"/>
</dbReference>
<dbReference type="InterPro" id="IPR033480">
    <property type="entry name" value="sCache_2"/>
</dbReference>
<dbReference type="Proteomes" id="UP001595783">
    <property type="component" value="Unassembled WGS sequence"/>
</dbReference>
<accession>A0ABV7ZJK3</accession>
<sequence length="253" mass="29256">MALNLRWKIILIILGSLCTLGLTLALLSHHMERQSFKKTIEAFNSNALVKRELVIKHDVFLIVSGIAEYFSQHSKETALQMTKQYFKRINESKGRAYVLALTKEGVLFFDNIHTNLIGQNVLGVQDGHGNHYFQEFIQRALNNPKGDFYRCHLKRPHPERITEDCVSYTYYDPVSGLVIVAVSYINSIYKTMEKAERRAYVLANQNFRTLLYTTLFATLCIIVIAFILNHVWIVKRLGARNSNLNSIKFYNYL</sequence>
<evidence type="ECO:0000259" key="7">
    <source>
        <dbReference type="Pfam" id="PF17200"/>
    </source>
</evidence>
<evidence type="ECO:0000256" key="2">
    <source>
        <dbReference type="ARBA" id="ARBA00022475"/>
    </source>
</evidence>
<protein>
    <submittedName>
        <fullName evidence="8">Cache domain-containing protein</fullName>
    </submittedName>
</protein>
<proteinExistence type="predicted"/>
<dbReference type="RefSeq" id="WP_382262590.1">
    <property type="nucleotide sequence ID" value="NZ_JBHRZO010000026.1"/>
</dbReference>
<keyword evidence="3 6" id="KW-0812">Transmembrane</keyword>
<evidence type="ECO:0000256" key="6">
    <source>
        <dbReference type="SAM" id="Phobius"/>
    </source>
</evidence>
<evidence type="ECO:0000256" key="1">
    <source>
        <dbReference type="ARBA" id="ARBA00004651"/>
    </source>
</evidence>
<dbReference type="Pfam" id="PF17200">
    <property type="entry name" value="sCache_2"/>
    <property type="match status" value="1"/>
</dbReference>
<feature type="transmembrane region" description="Helical" evidence="6">
    <location>
        <begin position="210"/>
        <end position="233"/>
    </location>
</feature>
<keyword evidence="2" id="KW-1003">Cell membrane</keyword>
<evidence type="ECO:0000256" key="3">
    <source>
        <dbReference type="ARBA" id="ARBA00022692"/>
    </source>
</evidence>
<evidence type="ECO:0000313" key="8">
    <source>
        <dbReference type="EMBL" id="MFC3847849.1"/>
    </source>
</evidence>
<reference evidence="9" key="1">
    <citation type="journal article" date="2019" name="Int. J. Syst. Evol. Microbiol.">
        <title>The Global Catalogue of Microorganisms (GCM) 10K type strain sequencing project: providing services to taxonomists for standard genome sequencing and annotation.</title>
        <authorList>
            <consortium name="The Broad Institute Genomics Platform"/>
            <consortium name="The Broad Institute Genome Sequencing Center for Infectious Disease"/>
            <person name="Wu L."/>
            <person name="Ma J."/>
        </authorList>
    </citation>
    <scope>NUCLEOTIDE SEQUENCE [LARGE SCALE GENOMIC DNA]</scope>
    <source>
        <strain evidence="9">CCUG 53816</strain>
    </source>
</reference>
<evidence type="ECO:0000313" key="9">
    <source>
        <dbReference type="Proteomes" id="UP001595783"/>
    </source>
</evidence>
<evidence type="ECO:0000256" key="4">
    <source>
        <dbReference type="ARBA" id="ARBA00022989"/>
    </source>
</evidence>
<organism evidence="8 9">
    <name type="scientific">Helicobacter baculiformis</name>
    <dbReference type="NCBI Taxonomy" id="427351"/>
    <lineage>
        <taxon>Bacteria</taxon>
        <taxon>Pseudomonadati</taxon>
        <taxon>Campylobacterota</taxon>
        <taxon>Epsilonproteobacteria</taxon>
        <taxon>Campylobacterales</taxon>
        <taxon>Helicobacteraceae</taxon>
        <taxon>Helicobacter</taxon>
    </lineage>
</organism>
<dbReference type="EMBL" id="JBHRZO010000026">
    <property type="protein sequence ID" value="MFC3847849.1"/>
    <property type="molecule type" value="Genomic_DNA"/>
</dbReference>
<keyword evidence="9" id="KW-1185">Reference proteome</keyword>
<gene>
    <name evidence="8" type="ORF">ACFOPX_04790</name>
</gene>
<feature type="domain" description="Single Cache" evidence="7">
    <location>
        <begin position="72"/>
        <end position="196"/>
    </location>
</feature>
<comment type="caution">
    <text evidence="8">The sequence shown here is derived from an EMBL/GenBank/DDBJ whole genome shotgun (WGS) entry which is preliminary data.</text>
</comment>
<keyword evidence="5 6" id="KW-0472">Membrane</keyword>
<comment type="subcellular location">
    <subcellularLocation>
        <location evidence="1">Cell membrane</location>
        <topology evidence="1">Multi-pass membrane protein</topology>
    </subcellularLocation>
</comment>
<keyword evidence="4 6" id="KW-1133">Transmembrane helix</keyword>
<name>A0ABV7ZJK3_9HELI</name>